<accession>A0ABR8UV71</accession>
<dbReference type="EMBL" id="JACSQD010000006">
    <property type="protein sequence ID" value="MBD7996272.1"/>
    <property type="molecule type" value="Genomic_DNA"/>
</dbReference>
<comment type="caution">
    <text evidence="2">The sequence shown here is derived from an EMBL/GenBank/DDBJ whole genome shotgun (WGS) entry which is preliminary data.</text>
</comment>
<evidence type="ECO:0000313" key="3">
    <source>
        <dbReference type="Proteomes" id="UP000609874"/>
    </source>
</evidence>
<name>A0ABR8UV71_9MICC</name>
<gene>
    <name evidence="2" type="ORF">H9639_13290</name>
</gene>
<protein>
    <submittedName>
        <fullName evidence="2">Uncharacterized protein</fullName>
    </submittedName>
</protein>
<organism evidence="2 3">
    <name type="scientific">Arthrobacter gallicola</name>
    <dbReference type="NCBI Taxonomy" id="2762225"/>
    <lineage>
        <taxon>Bacteria</taxon>
        <taxon>Bacillati</taxon>
        <taxon>Actinomycetota</taxon>
        <taxon>Actinomycetes</taxon>
        <taxon>Micrococcales</taxon>
        <taxon>Micrococcaceae</taxon>
        <taxon>Arthrobacter</taxon>
    </lineage>
</organism>
<evidence type="ECO:0000256" key="1">
    <source>
        <dbReference type="SAM" id="MobiDB-lite"/>
    </source>
</evidence>
<proteinExistence type="predicted"/>
<dbReference type="RefSeq" id="WP_191808560.1">
    <property type="nucleotide sequence ID" value="NZ_JACSQD010000006.1"/>
</dbReference>
<evidence type="ECO:0000313" key="2">
    <source>
        <dbReference type="EMBL" id="MBD7996272.1"/>
    </source>
</evidence>
<sequence length="87" mass="8596">MHSGTLDGTPGSTGVLGDAGAADVPVDVPLDVALGDALVEALDGLEAAEEDSASSLLVAQPPRSNARAASPLIRAGDFETVVLMVSP</sequence>
<keyword evidence="3" id="KW-1185">Reference proteome</keyword>
<reference evidence="2 3" key="1">
    <citation type="submission" date="2020-08" db="EMBL/GenBank/DDBJ databases">
        <title>A Genomic Blueprint of the Chicken Gut Microbiome.</title>
        <authorList>
            <person name="Gilroy R."/>
            <person name="Ravi A."/>
            <person name="Getino M."/>
            <person name="Pursley I."/>
            <person name="Horton D.L."/>
            <person name="Alikhan N.-F."/>
            <person name="Baker D."/>
            <person name="Gharbi K."/>
            <person name="Hall N."/>
            <person name="Watson M."/>
            <person name="Adriaenssens E.M."/>
            <person name="Foster-Nyarko E."/>
            <person name="Jarju S."/>
            <person name="Secka A."/>
            <person name="Antonio M."/>
            <person name="Oren A."/>
            <person name="Chaudhuri R."/>
            <person name="La Ragione R.M."/>
            <person name="Hildebrand F."/>
            <person name="Pallen M.J."/>
        </authorList>
    </citation>
    <scope>NUCLEOTIDE SEQUENCE [LARGE SCALE GENOMIC DNA]</scope>
    <source>
        <strain evidence="2 3">Sa2CUA1</strain>
    </source>
</reference>
<feature type="region of interest" description="Disordered" evidence="1">
    <location>
        <begin position="1"/>
        <end position="20"/>
    </location>
</feature>
<dbReference type="Proteomes" id="UP000609874">
    <property type="component" value="Unassembled WGS sequence"/>
</dbReference>